<feature type="region of interest" description="Disordered" evidence="1">
    <location>
        <begin position="1"/>
        <end position="24"/>
    </location>
</feature>
<organism evidence="2 3">
    <name type="scientific">Sphingobium indicum BiD32</name>
    <dbReference type="NCBI Taxonomy" id="1301087"/>
    <lineage>
        <taxon>Bacteria</taxon>
        <taxon>Pseudomonadati</taxon>
        <taxon>Pseudomonadota</taxon>
        <taxon>Alphaproteobacteria</taxon>
        <taxon>Sphingomonadales</taxon>
        <taxon>Sphingomonadaceae</taxon>
        <taxon>Sphingobium</taxon>
    </lineage>
</organism>
<comment type="caution">
    <text evidence="2">The sequence shown here is derived from an EMBL/GenBank/DDBJ whole genome shotgun (WGS) entry which is preliminary data.</text>
</comment>
<reference evidence="2 3" key="1">
    <citation type="submission" date="2013-03" db="EMBL/GenBank/DDBJ databases">
        <authorList>
            <person name="Le V."/>
        </authorList>
    </citation>
    <scope>NUCLEOTIDE SEQUENCE [LARGE SCALE GENOMIC DNA]</scope>
    <source>
        <strain evidence="2 3">BiD32</strain>
    </source>
</reference>
<evidence type="ECO:0000313" key="3">
    <source>
        <dbReference type="Proteomes" id="UP000013201"/>
    </source>
</evidence>
<evidence type="ECO:0000256" key="1">
    <source>
        <dbReference type="SAM" id="MobiDB-lite"/>
    </source>
</evidence>
<dbReference type="AlphaFoldDB" id="N1MMG8"/>
<name>N1MMG8_9SPHN</name>
<keyword evidence="3" id="KW-1185">Reference proteome</keyword>
<dbReference type="EMBL" id="CAVK010000109">
    <property type="protein sequence ID" value="CCW17939.1"/>
    <property type="molecule type" value="Genomic_DNA"/>
</dbReference>
<dbReference type="Proteomes" id="UP000013201">
    <property type="component" value="Unassembled WGS sequence"/>
</dbReference>
<protein>
    <submittedName>
        <fullName evidence="2">Uncharacterized protein</fullName>
    </submittedName>
</protein>
<sequence>MGGETGIEGHETKLSTSPVRPEPVEGLLFSSRSARLRQAQPERMMGLAVNAWRYI</sequence>
<evidence type="ECO:0000313" key="2">
    <source>
        <dbReference type="EMBL" id="CCW17939.1"/>
    </source>
</evidence>
<accession>N1MMG8</accession>
<reference evidence="3" key="2">
    <citation type="submission" date="2013-04" db="EMBL/GenBank/DDBJ databases">
        <title>Bisphenol A degrading Sphingobium sp. strain BiD32.</title>
        <authorList>
            <person name="Nielsen J.L."/>
            <person name="Zhou N.A."/>
            <person name="Kjeldal H."/>
        </authorList>
    </citation>
    <scope>NUCLEOTIDE SEQUENCE [LARGE SCALE GENOMIC DNA]</scope>
    <source>
        <strain evidence="3">BiD32</strain>
    </source>
</reference>
<proteinExistence type="predicted"/>
<gene>
    <name evidence="2" type="ORF">EBBID32_22880</name>
</gene>